<keyword evidence="9" id="KW-0862">Zinc</keyword>
<evidence type="ECO:0000256" key="1">
    <source>
        <dbReference type="ARBA" id="ARBA00001798"/>
    </source>
</evidence>
<protein>
    <recommendedName>
        <fullName evidence="3">RBR-type E3 ubiquitin transferase</fullName>
        <ecNumber evidence="3">2.3.2.31</ecNumber>
    </recommendedName>
</protein>
<dbReference type="PROSITE" id="PS51873">
    <property type="entry name" value="TRIAD"/>
    <property type="match status" value="1"/>
</dbReference>
<dbReference type="InterPro" id="IPR001841">
    <property type="entry name" value="Znf_RING"/>
</dbReference>
<dbReference type="EC" id="2.3.2.31" evidence="3"/>
<feature type="compositionally biased region" description="Polar residues" evidence="12">
    <location>
        <begin position="408"/>
        <end position="421"/>
    </location>
</feature>
<evidence type="ECO:0000256" key="3">
    <source>
        <dbReference type="ARBA" id="ARBA00012251"/>
    </source>
</evidence>
<dbReference type="InParanoid" id="A0A067PXS8"/>
<dbReference type="SMART" id="SM00184">
    <property type="entry name" value="RING"/>
    <property type="match status" value="2"/>
</dbReference>
<evidence type="ECO:0000256" key="9">
    <source>
        <dbReference type="ARBA" id="ARBA00022833"/>
    </source>
</evidence>
<feature type="region of interest" description="Disordered" evidence="12">
    <location>
        <begin position="395"/>
        <end position="422"/>
    </location>
</feature>
<evidence type="ECO:0000256" key="6">
    <source>
        <dbReference type="ARBA" id="ARBA00022737"/>
    </source>
</evidence>
<evidence type="ECO:0000256" key="7">
    <source>
        <dbReference type="ARBA" id="ARBA00022771"/>
    </source>
</evidence>
<feature type="region of interest" description="Disordered" evidence="12">
    <location>
        <begin position="439"/>
        <end position="466"/>
    </location>
</feature>
<sequence length="850" mass="94635">MSSDKQSTAGLGTILFQGELVRTFFGLSQYSRPGLGASACGLAAMNCVRLVLGRESIGVRDVRLLGELLGRDMMDDILRICVQWTSPSHLDVDDILKAPIFENTLTLSDSTYATPTLENFRDLLQRLKTVNDAGASAAVITRPPEIITCMKIPAFGMDVFVIFDSHPRPNKHPNGAAFLFFTTLEKTARYLSDLLQFDHTIVADPELQWQAQLLANYSAHIFVARDAPELPSRWAEAMMESSLSTLAMKSEVEALRTKNRSLEHEHTRFVNGLRTKWDSLRVQNLQLIENMRSEMNGLVQQNNSLRGEEKRLRAEVKRLSGQLDSVSGRDPHSADQTLLLTLSELFSSGMNPFRGSSNAPRQLTKTPSSRRNAPSSSKLPPNEDDFTLAARLQVESQDAASRDGVSKAPSSRRNFLSSSKLPPNEDDFILVPRLQVESQDAASRDAVSKTPSSRRHFPSSSKLPSNEDDFVVAARLQVESQDAASRDAVSKAPSSRRSFLSSSKLPPDEDDFMLAARLQAELQDAASRDSVYAATLQRQYESERVGLQQQQKSLLKIAPSTRRNFASSSKLPSVEDDFMLAARLQVELQDAVSRDSVYAATLQRQYESEHIGLQQQQKSLLETVPSTFDCGICLDKCPEEDVATFQNCSHLFCRDCERGYIRSKLEDGRFPIFCPTCMAANDKNPAGEHGVITEDLVQQIGLTEKEYAKFEEYQLAEFSVILHCRRCKNTLFVDKQELQATTTIVCPLPGCAHVWCKSCSQTIEGDAKHSCDGSSELKHLAQEKGWKYCPGCQTLIEKNLGCNHMTCTSPGCNTHFCYVCGGSIVRSVKRKAIQTAIEAHYRTCKLFEYD</sequence>
<evidence type="ECO:0000313" key="16">
    <source>
        <dbReference type="Proteomes" id="UP000027265"/>
    </source>
</evidence>
<evidence type="ECO:0000259" key="14">
    <source>
        <dbReference type="PROSITE" id="PS51873"/>
    </source>
</evidence>
<dbReference type="EMBL" id="KL197717">
    <property type="protein sequence ID" value="KDQ58690.1"/>
    <property type="molecule type" value="Genomic_DNA"/>
</dbReference>
<feature type="coiled-coil region" evidence="11">
    <location>
        <begin position="288"/>
        <end position="322"/>
    </location>
</feature>
<proteinExistence type="predicted"/>
<name>A0A067PXS8_9AGAM</name>
<comment type="pathway">
    <text evidence="2">Protein modification; protein ubiquitination.</text>
</comment>
<keyword evidence="16" id="KW-1185">Reference proteome</keyword>
<dbReference type="InterPro" id="IPR031127">
    <property type="entry name" value="E3_UB_ligase_RBR"/>
</dbReference>
<dbReference type="InterPro" id="IPR054694">
    <property type="entry name" value="Parkin-like_IBR"/>
</dbReference>
<keyword evidence="4" id="KW-0808">Transferase</keyword>
<feature type="compositionally biased region" description="Polar residues" evidence="12">
    <location>
        <begin position="354"/>
        <end position="379"/>
    </location>
</feature>
<dbReference type="InterPro" id="IPR013083">
    <property type="entry name" value="Znf_RING/FYVE/PHD"/>
</dbReference>
<dbReference type="PROSITE" id="PS50089">
    <property type="entry name" value="ZF_RING_2"/>
    <property type="match status" value="1"/>
</dbReference>
<evidence type="ECO:0000256" key="10">
    <source>
        <dbReference type="PROSITE-ProRule" id="PRU00175"/>
    </source>
</evidence>
<feature type="region of interest" description="Disordered" evidence="12">
    <location>
        <begin position="482"/>
        <end position="504"/>
    </location>
</feature>
<evidence type="ECO:0000256" key="4">
    <source>
        <dbReference type="ARBA" id="ARBA00022679"/>
    </source>
</evidence>
<dbReference type="SUPFAM" id="SSF57850">
    <property type="entry name" value="RING/U-box"/>
    <property type="match status" value="2"/>
</dbReference>
<keyword evidence="8" id="KW-0833">Ubl conjugation pathway</keyword>
<dbReference type="Pfam" id="PF22605">
    <property type="entry name" value="IBR_2"/>
    <property type="match status" value="1"/>
</dbReference>
<gene>
    <name evidence="15" type="ORF">JAAARDRAFT_34527</name>
</gene>
<organism evidence="15 16">
    <name type="scientific">Jaapia argillacea MUCL 33604</name>
    <dbReference type="NCBI Taxonomy" id="933084"/>
    <lineage>
        <taxon>Eukaryota</taxon>
        <taxon>Fungi</taxon>
        <taxon>Dikarya</taxon>
        <taxon>Basidiomycota</taxon>
        <taxon>Agaricomycotina</taxon>
        <taxon>Agaricomycetes</taxon>
        <taxon>Agaricomycetidae</taxon>
        <taxon>Jaapiales</taxon>
        <taxon>Jaapiaceae</taxon>
        <taxon>Jaapia</taxon>
    </lineage>
</organism>
<dbReference type="AlphaFoldDB" id="A0A067PXS8"/>
<keyword evidence="11" id="KW-0175">Coiled coil</keyword>
<dbReference type="Gene3D" id="3.30.40.10">
    <property type="entry name" value="Zinc/RING finger domain, C3HC4 (zinc finger)"/>
    <property type="match status" value="1"/>
</dbReference>
<feature type="domain" description="RING-type" evidence="13">
    <location>
        <begin position="630"/>
        <end position="677"/>
    </location>
</feature>
<comment type="catalytic activity">
    <reaction evidence="1">
        <text>[E2 ubiquitin-conjugating enzyme]-S-ubiquitinyl-L-cysteine + [acceptor protein]-L-lysine = [E2 ubiquitin-conjugating enzyme]-L-cysteine + [acceptor protein]-N(6)-ubiquitinyl-L-lysine.</text>
        <dbReference type="EC" id="2.3.2.31"/>
    </reaction>
</comment>
<dbReference type="GO" id="GO:0061630">
    <property type="term" value="F:ubiquitin protein ligase activity"/>
    <property type="evidence" value="ECO:0007669"/>
    <property type="project" value="UniProtKB-EC"/>
</dbReference>
<evidence type="ECO:0000256" key="5">
    <source>
        <dbReference type="ARBA" id="ARBA00022723"/>
    </source>
</evidence>
<dbReference type="OrthoDB" id="1431934at2759"/>
<keyword evidence="6" id="KW-0677">Repeat</keyword>
<dbReference type="InterPro" id="IPR044066">
    <property type="entry name" value="TRIAD_supradom"/>
</dbReference>
<evidence type="ECO:0000256" key="12">
    <source>
        <dbReference type="SAM" id="MobiDB-lite"/>
    </source>
</evidence>
<keyword evidence="7 10" id="KW-0863">Zinc-finger</keyword>
<feature type="region of interest" description="Disordered" evidence="12">
    <location>
        <begin position="351"/>
        <end position="383"/>
    </location>
</feature>
<evidence type="ECO:0000313" key="15">
    <source>
        <dbReference type="EMBL" id="KDQ58690.1"/>
    </source>
</evidence>
<dbReference type="PANTHER" id="PTHR11685">
    <property type="entry name" value="RBR FAMILY RING FINGER AND IBR DOMAIN-CONTAINING"/>
    <property type="match status" value="1"/>
</dbReference>
<dbReference type="CDD" id="cd22584">
    <property type="entry name" value="Rcat_RBR_unk"/>
    <property type="match status" value="1"/>
</dbReference>
<reference evidence="16" key="1">
    <citation type="journal article" date="2014" name="Proc. Natl. Acad. Sci. U.S.A.">
        <title>Extensive sampling of basidiomycete genomes demonstrates inadequacy of the white-rot/brown-rot paradigm for wood decay fungi.</title>
        <authorList>
            <person name="Riley R."/>
            <person name="Salamov A.A."/>
            <person name="Brown D.W."/>
            <person name="Nagy L.G."/>
            <person name="Floudas D."/>
            <person name="Held B.W."/>
            <person name="Levasseur A."/>
            <person name="Lombard V."/>
            <person name="Morin E."/>
            <person name="Otillar R."/>
            <person name="Lindquist E.A."/>
            <person name="Sun H."/>
            <person name="LaButti K.M."/>
            <person name="Schmutz J."/>
            <person name="Jabbour D."/>
            <person name="Luo H."/>
            <person name="Baker S.E."/>
            <person name="Pisabarro A.G."/>
            <person name="Walton J.D."/>
            <person name="Blanchette R.A."/>
            <person name="Henrissat B."/>
            <person name="Martin F."/>
            <person name="Cullen D."/>
            <person name="Hibbett D.S."/>
            <person name="Grigoriev I.V."/>
        </authorList>
    </citation>
    <scope>NUCLEOTIDE SEQUENCE [LARGE SCALE GENOMIC DNA]</scope>
    <source>
        <strain evidence="16">MUCL 33604</strain>
    </source>
</reference>
<accession>A0A067PXS8</accession>
<dbReference type="Gene3D" id="1.20.120.1750">
    <property type="match status" value="1"/>
</dbReference>
<evidence type="ECO:0000256" key="8">
    <source>
        <dbReference type="ARBA" id="ARBA00022786"/>
    </source>
</evidence>
<dbReference type="GO" id="GO:0008270">
    <property type="term" value="F:zinc ion binding"/>
    <property type="evidence" value="ECO:0007669"/>
    <property type="project" value="UniProtKB-KW"/>
</dbReference>
<dbReference type="HOGENOM" id="CLU_011917_1_0_1"/>
<feature type="domain" description="RING-type" evidence="14">
    <location>
        <begin position="626"/>
        <end position="850"/>
    </location>
</feature>
<feature type="compositionally biased region" description="Low complexity" evidence="12">
    <location>
        <begin position="490"/>
        <end position="504"/>
    </location>
</feature>
<evidence type="ECO:0000256" key="2">
    <source>
        <dbReference type="ARBA" id="ARBA00004906"/>
    </source>
</evidence>
<dbReference type="GO" id="GO:0016567">
    <property type="term" value="P:protein ubiquitination"/>
    <property type="evidence" value="ECO:0007669"/>
    <property type="project" value="InterPro"/>
</dbReference>
<dbReference type="Proteomes" id="UP000027265">
    <property type="component" value="Unassembled WGS sequence"/>
</dbReference>
<dbReference type="STRING" id="933084.A0A067PXS8"/>
<evidence type="ECO:0000259" key="13">
    <source>
        <dbReference type="PROSITE" id="PS50089"/>
    </source>
</evidence>
<keyword evidence="5" id="KW-0479">Metal-binding</keyword>
<evidence type="ECO:0000256" key="11">
    <source>
        <dbReference type="SAM" id="Coils"/>
    </source>
</evidence>